<organism evidence="2 3">
    <name type="scientific">Pseudonocardia parietis</name>
    <dbReference type="NCBI Taxonomy" id="570936"/>
    <lineage>
        <taxon>Bacteria</taxon>
        <taxon>Bacillati</taxon>
        <taxon>Actinomycetota</taxon>
        <taxon>Actinomycetes</taxon>
        <taxon>Pseudonocardiales</taxon>
        <taxon>Pseudonocardiaceae</taxon>
        <taxon>Pseudonocardia</taxon>
    </lineage>
</organism>
<name>A0ABS4VL31_9PSEU</name>
<protein>
    <recommendedName>
        <fullName evidence="4">Intracellular septation protein A</fullName>
    </recommendedName>
</protein>
<dbReference type="EMBL" id="JAGINU010000001">
    <property type="protein sequence ID" value="MBP2364618.1"/>
    <property type="molecule type" value="Genomic_DNA"/>
</dbReference>
<keyword evidence="3" id="KW-1185">Reference proteome</keyword>
<feature type="transmembrane region" description="Helical" evidence="1">
    <location>
        <begin position="140"/>
        <end position="164"/>
    </location>
</feature>
<feature type="transmembrane region" description="Helical" evidence="1">
    <location>
        <begin position="30"/>
        <end position="51"/>
    </location>
</feature>
<proteinExistence type="predicted"/>
<evidence type="ECO:0000313" key="2">
    <source>
        <dbReference type="EMBL" id="MBP2364618.1"/>
    </source>
</evidence>
<feature type="transmembrane region" description="Helical" evidence="1">
    <location>
        <begin position="176"/>
        <end position="196"/>
    </location>
</feature>
<evidence type="ECO:0000256" key="1">
    <source>
        <dbReference type="SAM" id="Phobius"/>
    </source>
</evidence>
<dbReference type="Proteomes" id="UP001519295">
    <property type="component" value="Unassembled WGS sequence"/>
</dbReference>
<evidence type="ECO:0000313" key="3">
    <source>
        <dbReference type="Proteomes" id="UP001519295"/>
    </source>
</evidence>
<feature type="transmembrane region" description="Helical" evidence="1">
    <location>
        <begin position="88"/>
        <end position="105"/>
    </location>
</feature>
<accession>A0ABS4VL31</accession>
<feature type="transmembrane region" description="Helical" evidence="1">
    <location>
        <begin position="58"/>
        <end position="76"/>
    </location>
</feature>
<dbReference type="NCBIfam" id="NF041646">
    <property type="entry name" value="VC0807_fam"/>
    <property type="match status" value="1"/>
</dbReference>
<keyword evidence="1" id="KW-0472">Membrane</keyword>
<sequence>MNRRELLLTVAADLVAPLVVFYGLRAAGVSAVPALLAGAAIPAARALYVLVRHRRAEWFAVLALVLCVASAATTLVSGDARALLARDGLVTAALGVTLLVTVPTARPALYALGRLAVTEAGHDAGAWDRRWTTSARFRGIWRWLTVWWALGLFADAALRVVTAWTLPLDVVPAVHAVQWFVVLAVLLVGGQVWMRLPRHRELVFS</sequence>
<comment type="caution">
    <text evidence="2">The sequence shown here is derived from an EMBL/GenBank/DDBJ whole genome shotgun (WGS) entry which is preliminary data.</text>
</comment>
<gene>
    <name evidence="2" type="ORF">JOF36_000314</name>
</gene>
<keyword evidence="1" id="KW-1133">Transmembrane helix</keyword>
<feature type="transmembrane region" description="Helical" evidence="1">
    <location>
        <begin position="7"/>
        <end position="24"/>
    </location>
</feature>
<keyword evidence="1" id="KW-0812">Transmembrane</keyword>
<reference evidence="2 3" key="1">
    <citation type="submission" date="2021-03" db="EMBL/GenBank/DDBJ databases">
        <title>Sequencing the genomes of 1000 actinobacteria strains.</title>
        <authorList>
            <person name="Klenk H.-P."/>
        </authorList>
    </citation>
    <scope>NUCLEOTIDE SEQUENCE [LARGE SCALE GENOMIC DNA]</scope>
    <source>
        <strain evidence="2 3">DSM 45256</strain>
    </source>
</reference>
<evidence type="ECO:0008006" key="4">
    <source>
        <dbReference type="Google" id="ProtNLM"/>
    </source>
</evidence>
<dbReference type="RefSeq" id="WP_210024644.1">
    <property type="nucleotide sequence ID" value="NZ_JAGINU010000001.1"/>
</dbReference>